<sequence length="134" mass="14414">MSVSRVIRTRANLPVLLRRKAFPPAKPVIRYISKEGVAESGGSVIGPFNEGERLVLLCEVSGGPPPIPDTAIPRSPCRAAARSRAWSAGANVYAPSCYLSRSARFPVRAPFQRPRVDVNYAGPKATTCLDQLAP</sequence>
<organism evidence="1 2">
    <name type="scientific">Rhipicephalus microplus</name>
    <name type="common">Cattle tick</name>
    <name type="synonym">Boophilus microplus</name>
    <dbReference type="NCBI Taxonomy" id="6941"/>
    <lineage>
        <taxon>Eukaryota</taxon>
        <taxon>Metazoa</taxon>
        <taxon>Ecdysozoa</taxon>
        <taxon>Arthropoda</taxon>
        <taxon>Chelicerata</taxon>
        <taxon>Arachnida</taxon>
        <taxon>Acari</taxon>
        <taxon>Parasitiformes</taxon>
        <taxon>Ixodida</taxon>
        <taxon>Ixodoidea</taxon>
        <taxon>Ixodidae</taxon>
        <taxon>Rhipicephalinae</taxon>
        <taxon>Rhipicephalus</taxon>
        <taxon>Boophilus</taxon>
    </lineage>
</organism>
<proteinExistence type="predicted"/>
<reference evidence="1" key="2">
    <citation type="submission" date="2021-09" db="EMBL/GenBank/DDBJ databases">
        <authorList>
            <person name="Jia N."/>
            <person name="Wang J."/>
            <person name="Shi W."/>
            <person name="Du L."/>
            <person name="Sun Y."/>
            <person name="Zhan W."/>
            <person name="Jiang J."/>
            <person name="Wang Q."/>
            <person name="Zhang B."/>
            <person name="Ji P."/>
            <person name="Sakyi L.B."/>
            <person name="Cui X."/>
            <person name="Yuan T."/>
            <person name="Jiang B."/>
            <person name="Yang W."/>
            <person name="Lam T.T.-Y."/>
            <person name="Chang Q."/>
            <person name="Ding S."/>
            <person name="Wang X."/>
            <person name="Zhu J."/>
            <person name="Ruan X."/>
            <person name="Zhao L."/>
            <person name="Wei J."/>
            <person name="Que T."/>
            <person name="Du C."/>
            <person name="Cheng J."/>
            <person name="Dai P."/>
            <person name="Han X."/>
            <person name="Huang E."/>
            <person name="Gao Y."/>
            <person name="Liu J."/>
            <person name="Shao H."/>
            <person name="Ye R."/>
            <person name="Li L."/>
            <person name="Wei W."/>
            <person name="Wang X."/>
            <person name="Wang C."/>
            <person name="Huo Q."/>
            <person name="Li W."/>
            <person name="Guo W."/>
            <person name="Chen H."/>
            <person name="Chen S."/>
            <person name="Zhou L."/>
            <person name="Zhou L."/>
            <person name="Ni X."/>
            <person name="Tian J."/>
            <person name="Zhou Y."/>
            <person name="Sheng Y."/>
            <person name="Liu T."/>
            <person name="Pan Y."/>
            <person name="Xia L."/>
            <person name="Li J."/>
            <person name="Zhao F."/>
            <person name="Cao W."/>
        </authorList>
    </citation>
    <scope>NUCLEOTIDE SEQUENCE</scope>
    <source>
        <strain evidence="1">Rmic-2018</strain>
        <tissue evidence="1">Larvae</tissue>
    </source>
</reference>
<gene>
    <name evidence="1" type="ORF">HPB51_029559</name>
</gene>
<comment type="caution">
    <text evidence="1">The sequence shown here is derived from an EMBL/GenBank/DDBJ whole genome shotgun (WGS) entry which is preliminary data.</text>
</comment>
<keyword evidence="2" id="KW-1185">Reference proteome</keyword>
<reference evidence="1" key="1">
    <citation type="journal article" date="2020" name="Cell">
        <title>Large-Scale Comparative Analyses of Tick Genomes Elucidate Their Genetic Diversity and Vector Capacities.</title>
        <authorList>
            <consortium name="Tick Genome and Microbiome Consortium (TIGMIC)"/>
            <person name="Jia N."/>
            <person name="Wang J."/>
            <person name="Shi W."/>
            <person name="Du L."/>
            <person name="Sun Y."/>
            <person name="Zhan W."/>
            <person name="Jiang J.F."/>
            <person name="Wang Q."/>
            <person name="Zhang B."/>
            <person name="Ji P."/>
            <person name="Bell-Sakyi L."/>
            <person name="Cui X.M."/>
            <person name="Yuan T.T."/>
            <person name="Jiang B.G."/>
            <person name="Yang W.F."/>
            <person name="Lam T.T."/>
            <person name="Chang Q.C."/>
            <person name="Ding S.J."/>
            <person name="Wang X.J."/>
            <person name="Zhu J.G."/>
            <person name="Ruan X.D."/>
            <person name="Zhao L."/>
            <person name="Wei J.T."/>
            <person name="Ye R.Z."/>
            <person name="Que T.C."/>
            <person name="Du C.H."/>
            <person name="Zhou Y.H."/>
            <person name="Cheng J.X."/>
            <person name="Dai P.F."/>
            <person name="Guo W.B."/>
            <person name="Han X.H."/>
            <person name="Huang E.J."/>
            <person name="Li L.F."/>
            <person name="Wei W."/>
            <person name="Gao Y.C."/>
            <person name="Liu J.Z."/>
            <person name="Shao H.Z."/>
            <person name="Wang X."/>
            <person name="Wang C.C."/>
            <person name="Yang T.C."/>
            <person name="Huo Q.B."/>
            <person name="Li W."/>
            <person name="Chen H.Y."/>
            <person name="Chen S.E."/>
            <person name="Zhou L.G."/>
            <person name="Ni X.B."/>
            <person name="Tian J.H."/>
            <person name="Sheng Y."/>
            <person name="Liu T."/>
            <person name="Pan Y.S."/>
            <person name="Xia L.Y."/>
            <person name="Li J."/>
            <person name="Zhao F."/>
            <person name="Cao W.C."/>
        </authorList>
    </citation>
    <scope>NUCLEOTIDE SEQUENCE</scope>
    <source>
        <strain evidence="1">Rmic-2018</strain>
    </source>
</reference>
<accession>A0A9J6CUN6</accession>
<dbReference type="EMBL" id="JABSTU010006836">
    <property type="protein sequence ID" value="KAH7932142.1"/>
    <property type="molecule type" value="Genomic_DNA"/>
</dbReference>
<name>A0A9J6CUN6_RHIMP</name>
<dbReference type="Proteomes" id="UP000821866">
    <property type="component" value="Unassembled WGS sequence"/>
</dbReference>
<evidence type="ECO:0000313" key="1">
    <source>
        <dbReference type="EMBL" id="KAH7932142.1"/>
    </source>
</evidence>
<protein>
    <submittedName>
        <fullName evidence="1">Uncharacterized protein</fullName>
    </submittedName>
</protein>
<dbReference type="AlphaFoldDB" id="A0A9J6CUN6"/>
<evidence type="ECO:0000313" key="2">
    <source>
        <dbReference type="Proteomes" id="UP000821866"/>
    </source>
</evidence>